<gene>
    <name evidence="18" type="ORF">WJX74_005474</name>
</gene>
<evidence type="ECO:0000313" key="19">
    <source>
        <dbReference type="Proteomes" id="UP001438707"/>
    </source>
</evidence>
<feature type="transmembrane region" description="Helical" evidence="17">
    <location>
        <begin position="383"/>
        <end position="402"/>
    </location>
</feature>
<evidence type="ECO:0000256" key="10">
    <source>
        <dbReference type="ARBA" id="ARBA00022695"/>
    </source>
</evidence>
<dbReference type="GO" id="GO:0016020">
    <property type="term" value="C:membrane"/>
    <property type="evidence" value="ECO:0007669"/>
    <property type="project" value="UniProtKB-SubCell"/>
</dbReference>
<keyword evidence="14" id="KW-0594">Phospholipid biosynthesis</keyword>
<accession>A0AAW1SGV7</accession>
<keyword evidence="10 16" id="KW-0548">Nucleotidyltransferase</keyword>
<evidence type="ECO:0000256" key="15">
    <source>
        <dbReference type="ARBA" id="ARBA00023264"/>
    </source>
</evidence>
<evidence type="ECO:0000256" key="9">
    <source>
        <dbReference type="ARBA" id="ARBA00022692"/>
    </source>
</evidence>
<sequence>MLQHGPRFTISSSQGRPGRTAAPHLYCSAAAWGVRRPLSSQQTRLLSRLCPPVLRDQPICFTSTSSRQRKLRNSRLVLAIAANSGTLGAAAKDAAKLPTQTSQPALSKLALRATAGSVLGILGAAIILAGGWTFTLVICLVTYQASQEFFGFVTSQGISAGMDPPPPAVSALTSLMCIALTLWTHVSLGKSTAALAVSSFIVLSLQLFATEKPRFAQLASSVFGLFYCGYLPSFWVKLRLLAAPAISSTAVHQWPVMLGGLTHWTVGLVATIMAVACVIAADTGAYICGSLMGRTQLISLSPKKTVEGAVGGALCSISTALFCQRLFAWPASPWVAIALGTVVFFASLFGDLIESVMKRDAGLKDASDLIPGHGGLLDRFDSYIFTGAIMYFILKFIVPMFGL</sequence>
<dbReference type="InterPro" id="IPR000374">
    <property type="entry name" value="PC_trans"/>
</dbReference>
<comment type="caution">
    <text evidence="18">The sequence shown here is derived from an EMBL/GenBank/DDBJ whole genome shotgun (WGS) entry which is preliminary data.</text>
</comment>
<evidence type="ECO:0000256" key="6">
    <source>
        <dbReference type="ARBA" id="ARBA00012487"/>
    </source>
</evidence>
<dbReference type="EC" id="2.7.7.41" evidence="6 16"/>
<evidence type="ECO:0000256" key="3">
    <source>
        <dbReference type="ARBA" id="ARBA00005119"/>
    </source>
</evidence>
<feature type="transmembrane region" description="Helical" evidence="17">
    <location>
        <begin position="334"/>
        <end position="353"/>
    </location>
</feature>
<feature type="transmembrane region" description="Helical" evidence="17">
    <location>
        <begin position="264"/>
        <end position="288"/>
    </location>
</feature>
<dbReference type="PANTHER" id="PTHR47101:SF1">
    <property type="entry name" value="PHOSPHATIDATE CYTIDYLYLTRANSFERASE 4, CHLOROPLASTIC"/>
    <property type="match status" value="1"/>
</dbReference>
<evidence type="ECO:0000256" key="2">
    <source>
        <dbReference type="ARBA" id="ARBA00004141"/>
    </source>
</evidence>
<evidence type="ECO:0000313" key="18">
    <source>
        <dbReference type="EMBL" id="KAK9844683.1"/>
    </source>
</evidence>
<evidence type="ECO:0000256" key="13">
    <source>
        <dbReference type="ARBA" id="ARBA00023136"/>
    </source>
</evidence>
<evidence type="ECO:0000256" key="8">
    <source>
        <dbReference type="ARBA" id="ARBA00022679"/>
    </source>
</evidence>
<evidence type="ECO:0000256" key="4">
    <source>
        <dbReference type="ARBA" id="ARBA00005189"/>
    </source>
</evidence>
<name>A0AAW1SGV7_9CHLO</name>
<keyword evidence="8 16" id="KW-0808">Transferase</keyword>
<dbReference type="GO" id="GO:0008654">
    <property type="term" value="P:phospholipid biosynthetic process"/>
    <property type="evidence" value="ECO:0007669"/>
    <property type="project" value="UniProtKB-KW"/>
</dbReference>
<comment type="catalytic activity">
    <reaction evidence="1 16">
        <text>a 1,2-diacyl-sn-glycero-3-phosphate + CTP + H(+) = a CDP-1,2-diacyl-sn-glycerol + diphosphate</text>
        <dbReference type="Rhea" id="RHEA:16229"/>
        <dbReference type="ChEBI" id="CHEBI:15378"/>
        <dbReference type="ChEBI" id="CHEBI:33019"/>
        <dbReference type="ChEBI" id="CHEBI:37563"/>
        <dbReference type="ChEBI" id="CHEBI:58332"/>
        <dbReference type="ChEBI" id="CHEBI:58608"/>
        <dbReference type="EC" id="2.7.7.41"/>
    </reaction>
</comment>
<comment type="similarity">
    <text evidence="5 16">Belongs to the CDS family.</text>
</comment>
<keyword evidence="13 17" id="KW-0472">Membrane</keyword>
<dbReference type="GO" id="GO:0004605">
    <property type="term" value="F:phosphatidate cytidylyltransferase activity"/>
    <property type="evidence" value="ECO:0007669"/>
    <property type="project" value="UniProtKB-EC"/>
</dbReference>
<feature type="transmembrane region" description="Helical" evidence="17">
    <location>
        <begin position="215"/>
        <end position="233"/>
    </location>
</feature>
<comment type="subcellular location">
    <subcellularLocation>
        <location evidence="2">Membrane</location>
        <topology evidence="2">Multi-pass membrane protein</topology>
    </subcellularLocation>
</comment>
<dbReference type="PANTHER" id="PTHR47101">
    <property type="entry name" value="PHOSPHATIDATE CYTIDYLYLTRANSFERASE 5, CHLOROPLASTIC"/>
    <property type="match status" value="1"/>
</dbReference>
<evidence type="ECO:0000256" key="11">
    <source>
        <dbReference type="ARBA" id="ARBA00022989"/>
    </source>
</evidence>
<protein>
    <recommendedName>
        <fullName evidence="6 16">Phosphatidate cytidylyltransferase</fullName>
        <ecNumber evidence="6 16">2.7.7.41</ecNumber>
    </recommendedName>
</protein>
<dbReference type="Proteomes" id="UP001438707">
    <property type="component" value="Unassembled WGS sequence"/>
</dbReference>
<dbReference type="PROSITE" id="PS01315">
    <property type="entry name" value="CDS"/>
    <property type="match status" value="1"/>
</dbReference>
<keyword evidence="9 16" id="KW-0812">Transmembrane</keyword>
<evidence type="ECO:0000256" key="17">
    <source>
        <dbReference type="SAM" id="Phobius"/>
    </source>
</evidence>
<keyword evidence="12" id="KW-0443">Lipid metabolism</keyword>
<evidence type="ECO:0000256" key="7">
    <source>
        <dbReference type="ARBA" id="ARBA00022516"/>
    </source>
</evidence>
<proteinExistence type="inferred from homology"/>
<organism evidence="18 19">
    <name type="scientific">Apatococcus lobatus</name>
    <dbReference type="NCBI Taxonomy" id="904363"/>
    <lineage>
        <taxon>Eukaryota</taxon>
        <taxon>Viridiplantae</taxon>
        <taxon>Chlorophyta</taxon>
        <taxon>core chlorophytes</taxon>
        <taxon>Trebouxiophyceae</taxon>
        <taxon>Chlorellales</taxon>
        <taxon>Chlorellaceae</taxon>
        <taxon>Apatococcus</taxon>
    </lineage>
</organism>
<evidence type="ECO:0000256" key="12">
    <source>
        <dbReference type="ARBA" id="ARBA00023098"/>
    </source>
</evidence>
<keyword evidence="11 17" id="KW-1133">Transmembrane helix</keyword>
<comment type="pathway">
    <text evidence="4">Lipid metabolism.</text>
</comment>
<feature type="transmembrane region" description="Helical" evidence="17">
    <location>
        <begin position="118"/>
        <end position="145"/>
    </location>
</feature>
<evidence type="ECO:0000256" key="16">
    <source>
        <dbReference type="RuleBase" id="RU003938"/>
    </source>
</evidence>
<comment type="pathway">
    <text evidence="3 16">Phospholipid metabolism; CDP-diacylglycerol biosynthesis; CDP-diacylglycerol from sn-glycerol 3-phosphate: step 3/3.</text>
</comment>
<evidence type="ECO:0000256" key="14">
    <source>
        <dbReference type="ARBA" id="ARBA00023209"/>
    </source>
</evidence>
<keyword evidence="19" id="KW-1185">Reference proteome</keyword>
<evidence type="ECO:0000256" key="5">
    <source>
        <dbReference type="ARBA" id="ARBA00010185"/>
    </source>
</evidence>
<dbReference type="Pfam" id="PF01148">
    <property type="entry name" value="CTP_transf_1"/>
    <property type="match status" value="1"/>
</dbReference>
<feature type="transmembrane region" description="Helical" evidence="17">
    <location>
        <begin position="191"/>
        <end position="209"/>
    </location>
</feature>
<dbReference type="AlphaFoldDB" id="A0AAW1SGV7"/>
<dbReference type="EMBL" id="JALJOS010000001">
    <property type="protein sequence ID" value="KAK9844683.1"/>
    <property type="molecule type" value="Genomic_DNA"/>
</dbReference>
<evidence type="ECO:0000256" key="1">
    <source>
        <dbReference type="ARBA" id="ARBA00001698"/>
    </source>
</evidence>
<reference evidence="18 19" key="1">
    <citation type="journal article" date="2024" name="Nat. Commun.">
        <title>Phylogenomics reveals the evolutionary origins of lichenization in chlorophyte algae.</title>
        <authorList>
            <person name="Puginier C."/>
            <person name="Libourel C."/>
            <person name="Otte J."/>
            <person name="Skaloud P."/>
            <person name="Haon M."/>
            <person name="Grisel S."/>
            <person name="Petersen M."/>
            <person name="Berrin J.G."/>
            <person name="Delaux P.M."/>
            <person name="Dal Grande F."/>
            <person name="Keller J."/>
        </authorList>
    </citation>
    <scope>NUCLEOTIDE SEQUENCE [LARGE SCALE GENOMIC DNA]</scope>
    <source>
        <strain evidence="18 19">SAG 2145</strain>
    </source>
</reference>
<keyword evidence="15" id="KW-1208">Phospholipid metabolism</keyword>
<keyword evidence="7" id="KW-0444">Lipid biosynthesis</keyword>